<proteinExistence type="inferred from homology"/>
<dbReference type="InterPro" id="IPR003607">
    <property type="entry name" value="HD/PDEase_dom"/>
</dbReference>
<dbReference type="Proteomes" id="UP001155241">
    <property type="component" value="Unassembled WGS sequence"/>
</dbReference>
<dbReference type="GO" id="GO:0008832">
    <property type="term" value="F:dGTPase activity"/>
    <property type="evidence" value="ECO:0007669"/>
    <property type="project" value="TreeGrafter"/>
</dbReference>
<dbReference type="InterPro" id="IPR023023">
    <property type="entry name" value="dNTPase_2"/>
</dbReference>
<evidence type="ECO:0000313" key="5">
    <source>
        <dbReference type="Proteomes" id="UP001155241"/>
    </source>
</evidence>
<comment type="similarity">
    <text evidence="2">Belongs to the dGTPase family. Type 2 subfamily.</text>
</comment>
<dbReference type="HAMAP" id="MF_01212">
    <property type="entry name" value="dGTPase_type2"/>
    <property type="match status" value="1"/>
</dbReference>
<dbReference type="NCBIfam" id="TIGR00277">
    <property type="entry name" value="HDIG"/>
    <property type="match status" value="1"/>
</dbReference>
<comment type="caution">
    <text evidence="4">The sequence shown here is derived from an EMBL/GenBank/DDBJ whole genome shotgun (WGS) entry which is preliminary data.</text>
</comment>
<dbReference type="PROSITE" id="PS51831">
    <property type="entry name" value="HD"/>
    <property type="match status" value="1"/>
</dbReference>
<dbReference type="SMART" id="SM00471">
    <property type="entry name" value="HDc"/>
    <property type="match status" value="1"/>
</dbReference>
<feature type="domain" description="HD" evidence="3">
    <location>
        <begin position="74"/>
        <end position="197"/>
    </location>
</feature>
<keyword evidence="5" id="KW-1185">Reference proteome</keyword>
<evidence type="ECO:0000313" key="4">
    <source>
        <dbReference type="EMBL" id="MCO6043195.1"/>
    </source>
</evidence>
<protein>
    <recommendedName>
        <fullName evidence="2">Deoxyguanosinetriphosphate triphosphohydrolase-like protein</fullName>
    </recommendedName>
</protein>
<evidence type="ECO:0000256" key="1">
    <source>
        <dbReference type="ARBA" id="ARBA00022801"/>
    </source>
</evidence>
<dbReference type="InterPro" id="IPR006675">
    <property type="entry name" value="HDIG_dom"/>
</dbReference>
<name>A0A9X2JEN6_9BACT</name>
<dbReference type="Gene3D" id="1.10.3210.10">
    <property type="entry name" value="Hypothetical protein af1432"/>
    <property type="match status" value="1"/>
</dbReference>
<sequence length="370" mass="41818">MQTSPPMDRESLLLAPYAMRSEHSAGRKYPETSHPYRSAFQRDRDRITHCAAFRRLSHKTQVFTGELGDYHRSRLTHTLEVASIARTMARALALNEDLVEALALMHDIGHPPFGHAGEDVLDERLAGLGGFNHNAQALRIVEQLEIRYPKFPGLNLSQEVLEGQRRRANKSEMATAAASQPPLEVQVVDAADSVAYDAHDADDALELGLLTLDELNEITLWREAAERVRDRYDGLTNLELRRAVIHELIDAAVSDMVKLAESRIEQLEISSVDEVRSVPPLLTPPSGMAEKKQELQSFLFQRVYRHADVLAQRETTNHELGRLFDHYLKHPQRLPTFYERIAGEAGLPRAVADWVSSHTDRSAREAYQQL</sequence>
<accession>A0A9X2JEN6</accession>
<dbReference type="InterPro" id="IPR050135">
    <property type="entry name" value="dGTPase-like"/>
</dbReference>
<gene>
    <name evidence="4" type="primary">dgt</name>
    <name evidence="4" type="ORF">NG895_04695</name>
</gene>
<dbReference type="PANTHER" id="PTHR11373:SF43">
    <property type="entry name" value="DEOXYGUANOSINETRIPHOSPHATE TRIPHOSPHOHYDROLASE-LIKE PROTEIN"/>
    <property type="match status" value="1"/>
</dbReference>
<dbReference type="NCBIfam" id="TIGR01353">
    <property type="entry name" value="dGTP_triPase"/>
    <property type="match status" value="1"/>
</dbReference>
<dbReference type="GO" id="GO:0006203">
    <property type="term" value="P:dGTP catabolic process"/>
    <property type="evidence" value="ECO:0007669"/>
    <property type="project" value="TreeGrafter"/>
</dbReference>
<dbReference type="RefSeq" id="WP_252851294.1">
    <property type="nucleotide sequence ID" value="NZ_JAMXLR010000020.1"/>
</dbReference>
<dbReference type="Pfam" id="PF01966">
    <property type="entry name" value="HD"/>
    <property type="match status" value="1"/>
</dbReference>
<reference evidence="4" key="1">
    <citation type="submission" date="2022-06" db="EMBL/GenBank/DDBJ databases">
        <title>Aeoliella straminimaris, a novel planctomycete from sediments.</title>
        <authorList>
            <person name="Vitorino I.R."/>
            <person name="Lage O.M."/>
        </authorList>
    </citation>
    <scope>NUCLEOTIDE SEQUENCE</scope>
    <source>
        <strain evidence="4">ICT_H6.2</strain>
    </source>
</reference>
<evidence type="ECO:0000256" key="2">
    <source>
        <dbReference type="HAMAP-Rule" id="MF_01212"/>
    </source>
</evidence>
<dbReference type="AlphaFoldDB" id="A0A9X2JEN6"/>
<dbReference type="EMBL" id="JAMXLR010000020">
    <property type="protein sequence ID" value="MCO6043195.1"/>
    <property type="molecule type" value="Genomic_DNA"/>
</dbReference>
<dbReference type="InterPro" id="IPR006674">
    <property type="entry name" value="HD_domain"/>
</dbReference>
<dbReference type="InterPro" id="IPR026875">
    <property type="entry name" value="PHydrolase_assoc_dom"/>
</dbReference>
<dbReference type="InterPro" id="IPR006261">
    <property type="entry name" value="dGTPase"/>
</dbReference>
<dbReference type="CDD" id="cd00077">
    <property type="entry name" value="HDc"/>
    <property type="match status" value="1"/>
</dbReference>
<dbReference type="PANTHER" id="PTHR11373">
    <property type="entry name" value="DEOXYNUCLEOSIDE TRIPHOSPHATE TRIPHOSPHOHYDROLASE"/>
    <property type="match status" value="1"/>
</dbReference>
<organism evidence="4 5">
    <name type="scientific">Aeoliella straminimaris</name>
    <dbReference type="NCBI Taxonomy" id="2954799"/>
    <lineage>
        <taxon>Bacteria</taxon>
        <taxon>Pseudomonadati</taxon>
        <taxon>Planctomycetota</taxon>
        <taxon>Planctomycetia</taxon>
        <taxon>Pirellulales</taxon>
        <taxon>Lacipirellulaceae</taxon>
        <taxon>Aeoliella</taxon>
    </lineage>
</organism>
<dbReference type="Pfam" id="PF13286">
    <property type="entry name" value="HD_assoc"/>
    <property type="match status" value="1"/>
</dbReference>
<evidence type="ECO:0000259" key="3">
    <source>
        <dbReference type="PROSITE" id="PS51831"/>
    </source>
</evidence>
<keyword evidence="1 2" id="KW-0378">Hydrolase</keyword>
<dbReference type="SUPFAM" id="SSF109604">
    <property type="entry name" value="HD-domain/PDEase-like"/>
    <property type="match status" value="1"/>
</dbReference>